<dbReference type="GO" id="GO:0016740">
    <property type="term" value="F:transferase activity"/>
    <property type="evidence" value="ECO:0007669"/>
    <property type="project" value="UniProtKB-KW"/>
</dbReference>
<dbReference type="InterPro" id="IPR022310">
    <property type="entry name" value="NAD/GMP_synthase"/>
</dbReference>
<dbReference type="Proteomes" id="UP000287766">
    <property type="component" value="Unassembled WGS sequence"/>
</dbReference>
<organism evidence="3 4">
    <name type="scientific">Pseudidiomarina aestuarii</name>
    <dbReference type="NCBI Taxonomy" id="624146"/>
    <lineage>
        <taxon>Bacteria</taxon>
        <taxon>Pseudomonadati</taxon>
        <taxon>Pseudomonadota</taxon>
        <taxon>Gammaproteobacteria</taxon>
        <taxon>Alteromonadales</taxon>
        <taxon>Idiomarinaceae</taxon>
        <taxon>Pseudidiomarina</taxon>
    </lineage>
</organism>
<dbReference type="GO" id="GO:0016874">
    <property type="term" value="F:ligase activity"/>
    <property type="evidence" value="ECO:0007669"/>
    <property type="project" value="UniProtKB-KW"/>
</dbReference>
<name>A0A7Z6ZWI7_9GAMM</name>
<dbReference type="GO" id="GO:0006163">
    <property type="term" value="P:purine nucleotide metabolic process"/>
    <property type="evidence" value="ECO:0007669"/>
    <property type="project" value="UniProtKB-ARBA"/>
</dbReference>
<dbReference type="AlphaFoldDB" id="A0A7Z6ZWI7"/>
<protein>
    <submittedName>
        <fullName evidence="3">N-acetyl sugar amidotransferase</fullName>
    </submittedName>
</protein>
<keyword evidence="3" id="KW-0808">Transferase</keyword>
<evidence type="ECO:0000259" key="2">
    <source>
        <dbReference type="Pfam" id="PF02540"/>
    </source>
</evidence>
<dbReference type="InterPro" id="IPR020022">
    <property type="entry name" value="N-acetyl_sugar_amidoTrfase"/>
</dbReference>
<proteinExistence type="predicted"/>
<dbReference type="CDD" id="cd01996">
    <property type="entry name" value="AANH_WbpG-like"/>
    <property type="match status" value="1"/>
</dbReference>
<dbReference type="SUPFAM" id="SSF52402">
    <property type="entry name" value="Adenine nucleotide alpha hydrolases-like"/>
    <property type="match status" value="1"/>
</dbReference>
<comment type="caution">
    <text evidence="3">The sequence shown here is derived from an EMBL/GenBank/DDBJ whole genome shotgun (WGS) entry which is preliminary data.</text>
</comment>
<dbReference type="Gene3D" id="3.40.50.620">
    <property type="entry name" value="HUPs"/>
    <property type="match status" value="1"/>
</dbReference>
<accession>A0A7Z6ZWI7</accession>
<evidence type="ECO:0000313" key="3">
    <source>
        <dbReference type="EMBL" id="RUO42315.1"/>
    </source>
</evidence>
<dbReference type="EMBL" id="PIPR01000001">
    <property type="protein sequence ID" value="RUO42315.1"/>
    <property type="molecule type" value="Genomic_DNA"/>
</dbReference>
<evidence type="ECO:0000313" key="4">
    <source>
        <dbReference type="Proteomes" id="UP000287766"/>
    </source>
</evidence>
<keyword evidence="4" id="KW-1185">Reference proteome</keyword>
<reference evidence="4" key="1">
    <citation type="journal article" date="2018" name="Front. Microbiol.">
        <title>Genome-Based Analysis Reveals the Taxonomy and Diversity of the Family Idiomarinaceae.</title>
        <authorList>
            <person name="Liu Y."/>
            <person name="Lai Q."/>
            <person name="Shao Z."/>
        </authorList>
    </citation>
    <scope>NUCLEOTIDE SEQUENCE [LARGE SCALE GENOMIC DNA]</scope>
    <source>
        <strain evidence="4">KYW314</strain>
    </source>
</reference>
<dbReference type="InterPro" id="IPR014729">
    <property type="entry name" value="Rossmann-like_a/b/a_fold"/>
</dbReference>
<sequence>MYYDNPYSNLLHKRPHQECVECVMDTSDPDIKFDQNGVCNHCIKYKEYTMSIGDYSERRRKLDALVERLKAKGRGRDYDCIMGLSGGVDSSYLAWYAVKKLGLRPLVVHVDTGWNSELAVNNIQNIVQKLDLDLHTLVIDWPEIKDLQRAYFLSGVANLDVPQDHAFIASLYNEAKKYGISDILNGGNMQTESILPSAWGYDASDPTSLIGIHKRFGKLKRLKRYPIHSTFSKFIYYPFIAKMRTHRPLELIEYNKQEAKNILVSEMGWRDYGGKHYESVFTKFFQAHYLPYKFGYDKRKAHLSSLIVSGQISREEAVKELLEPLYSEVELREDRQFFMKKLDIDSDTYERIMSSEPVSFSQYPNNVKLYSYMRKYLGIFSSIYKRFK</sequence>
<evidence type="ECO:0000256" key="1">
    <source>
        <dbReference type="ARBA" id="ARBA00022598"/>
    </source>
</evidence>
<dbReference type="NCBIfam" id="TIGR03573">
    <property type="entry name" value="WbuX"/>
    <property type="match status" value="1"/>
</dbReference>
<dbReference type="Pfam" id="PF02540">
    <property type="entry name" value="NAD_synthase"/>
    <property type="match status" value="1"/>
</dbReference>
<gene>
    <name evidence="3" type="ORF">CWE22_05510</name>
</gene>
<feature type="domain" description="NAD/GMP synthase" evidence="2">
    <location>
        <begin position="79"/>
        <end position="140"/>
    </location>
</feature>
<keyword evidence="1" id="KW-0436">Ligase</keyword>